<organism evidence="1 2">
    <name type="scientific">Joostella atrarenae</name>
    <dbReference type="NCBI Taxonomy" id="679257"/>
    <lineage>
        <taxon>Bacteria</taxon>
        <taxon>Pseudomonadati</taxon>
        <taxon>Bacteroidota</taxon>
        <taxon>Flavobacteriia</taxon>
        <taxon>Flavobacteriales</taxon>
        <taxon>Flavobacteriaceae</taxon>
        <taxon>Joostella</taxon>
    </lineage>
</organism>
<protein>
    <submittedName>
        <fullName evidence="1">Uncharacterized protein</fullName>
    </submittedName>
</protein>
<name>A0ABS9J2Q3_9FLAO</name>
<dbReference type="Proteomes" id="UP000829517">
    <property type="component" value="Unassembled WGS sequence"/>
</dbReference>
<dbReference type="RefSeq" id="WP_236958663.1">
    <property type="nucleotide sequence ID" value="NZ_JAETXX010000003.1"/>
</dbReference>
<reference evidence="1 2" key="1">
    <citation type="submission" date="2021-01" db="EMBL/GenBank/DDBJ databases">
        <title>Genome sequencing of Joostella atrarenae M1-2 (= KCTC 23194).</title>
        <authorList>
            <person name="Zakaria M.R."/>
            <person name="Lam M.Q."/>
            <person name="Chong C.S."/>
        </authorList>
    </citation>
    <scope>NUCLEOTIDE SEQUENCE [LARGE SCALE GENOMIC DNA]</scope>
    <source>
        <strain evidence="1 2">M1-2</strain>
    </source>
</reference>
<keyword evidence="2" id="KW-1185">Reference proteome</keyword>
<sequence length="588" mass="68417">MFFLKNIKLGLLVLVVSHSLILSCAKGSHKDLSEKYILDGIHKNPGEPYPQSNFMDPGFLASMGYNGQIINDFVSPVTTIDYNNYKQGMFPNNEDQKKWLEKRREVTNAKIESAHKAGINLYYWTDLFVLPTTIMNNNEKELKSEVNSKMKFDINQSLTQELLRYMLQEVFKQYPKLDGLVIRTGEIYTLDTPFHKGGILCHKPEDYKVLIEILREEVCVKLNKKIFFRTWGFDGFHTDPAYYLTVTDAIKPHHNLIFSIKHNRYHRMNPFSSVLTLGKHPQIIEYSCQRSFEGKGAYPNYIAKGAIEGFEEYKLMEPGTNKSFSDIIDHPNIVGLWSWSRGDGWAGPYLKNELWTELNAYVAVKWFRNPLLEERDIINDFAKSKGLRGKDIDLFRKISWLSADAVLRGREKYIGETEVNYDMPGRLWMRDHYMEGDQGHFKALRDKIIGQGHVEMALREKKEAVELWKEIVSLAERLTTEDKDLKDFIITSCKYGLIKYSIVEQFWTISLLGKQGGLDDNLGKQRISNAIIKYDELWKEWEDLYVNNPSCATLFKDEAFYCYLVDKRPNAGMGYTVEKYRKLIMNKQ</sequence>
<dbReference type="InterPro" id="IPR017853">
    <property type="entry name" value="GH"/>
</dbReference>
<dbReference type="EMBL" id="JAETXX010000003">
    <property type="protein sequence ID" value="MCF8714697.1"/>
    <property type="molecule type" value="Genomic_DNA"/>
</dbReference>
<gene>
    <name evidence="1" type="ORF">JM658_07635</name>
</gene>
<comment type="caution">
    <text evidence="1">The sequence shown here is derived from an EMBL/GenBank/DDBJ whole genome shotgun (WGS) entry which is preliminary data.</text>
</comment>
<evidence type="ECO:0000313" key="1">
    <source>
        <dbReference type="EMBL" id="MCF8714697.1"/>
    </source>
</evidence>
<dbReference type="SUPFAM" id="SSF51445">
    <property type="entry name" value="(Trans)glycosidases"/>
    <property type="match status" value="1"/>
</dbReference>
<evidence type="ECO:0000313" key="2">
    <source>
        <dbReference type="Proteomes" id="UP000829517"/>
    </source>
</evidence>
<dbReference type="PROSITE" id="PS51257">
    <property type="entry name" value="PROKAR_LIPOPROTEIN"/>
    <property type="match status" value="1"/>
</dbReference>
<proteinExistence type="predicted"/>
<accession>A0ABS9J2Q3</accession>